<dbReference type="EMBL" id="UZAF01016996">
    <property type="protein sequence ID" value="VDO36628.1"/>
    <property type="molecule type" value="Genomic_DNA"/>
</dbReference>
<keyword evidence="2" id="KW-1185">Reference proteome</keyword>
<dbReference type="OrthoDB" id="9946389at2759"/>
<dbReference type="AlphaFoldDB" id="A0A3P7Y4V9"/>
<organism evidence="1 2">
    <name type="scientific">Haemonchus placei</name>
    <name type="common">Barber's pole worm</name>
    <dbReference type="NCBI Taxonomy" id="6290"/>
    <lineage>
        <taxon>Eukaryota</taxon>
        <taxon>Metazoa</taxon>
        <taxon>Ecdysozoa</taxon>
        <taxon>Nematoda</taxon>
        <taxon>Chromadorea</taxon>
        <taxon>Rhabditida</taxon>
        <taxon>Rhabditina</taxon>
        <taxon>Rhabditomorpha</taxon>
        <taxon>Strongyloidea</taxon>
        <taxon>Trichostrongylidae</taxon>
        <taxon>Haemonchus</taxon>
    </lineage>
</organism>
<dbReference type="Proteomes" id="UP000268014">
    <property type="component" value="Unassembled WGS sequence"/>
</dbReference>
<proteinExistence type="predicted"/>
<evidence type="ECO:0000313" key="2">
    <source>
        <dbReference type="Proteomes" id="UP000268014"/>
    </source>
</evidence>
<reference evidence="1 2" key="1">
    <citation type="submission" date="2018-11" db="EMBL/GenBank/DDBJ databases">
        <authorList>
            <consortium name="Pathogen Informatics"/>
        </authorList>
    </citation>
    <scope>NUCLEOTIDE SEQUENCE [LARGE SCALE GENOMIC DNA]</scope>
    <source>
        <strain evidence="1 2">MHpl1</strain>
    </source>
</reference>
<evidence type="ECO:0000313" key="1">
    <source>
        <dbReference type="EMBL" id="VDO36628.1"/>
    </source>
</evidence>
<sequence>MPVADQVAMAIHSPGINVMQVIWPDLLAVINLQSRMNTTTELSGPLAFLWSRCYPAKPARIIVACCVLRNIAISRKEQSISTTTATEYISQYSCHANECRNDFFLPMEHPGDVKAIPDGINGGTETAAVKSWFAADDNLIEMESTGALEERGILELLAICRLFAAVRDVLSHIYGPKACVKETMKFALIDRFNKLRAKCGKRWIALGCEEIYD</sequence>
<name>A0A3P7Y4V9_HAEPC</name>
<accession>A0A3P7Y4V9</accession>
<gene>
    <name evidence="1" type="ORF">HPLM_LOCUS9103</name>
</gene>
<protein>
    <submittedName>
        <fullName evidence="1">Uncharacterized protein</fullName>
    </submittedName>
</protein>